<feature type="compositionally biased region" description="Polar residues" evidence="5">
    <location>
        <begin position="1"/>
        <end position="15"/>
    </location>
</feature>
<name>A0A4R3HNX8_PAULE</name>
<accession>A0A4R3HNX8</accession>
<keyword evidence="1" id="KW-0808">Transferase</keyword>
<dbReference type="Gene3D" id="1.20.5.1930">
    <property type="match status" value="1"/>
</dbReference>
<gene>
    <name evidence="7" type="ORF">EDC30_12025</name>
</gene>
<dbReference type="PANTHER" id="PTHR24421:SF59">
    <property type="entry name" value="OXYGEN SENSOR HISTIDINE KINASE NREB"/>
    <property type="match status" value="1"/>
</dbReference>
<dbReference type="PROSITE" id="PS50109">
    <property type="entry name" value="HIS_KIN"/>
    <property type="match status" value="1"/>
</dbReference>
<sequence>MAHTVIPSQKTSPQFSDKDNIFHEEAIRPRKKRRKTQDAGATAAEAGQHAHERTARLQQINALLTEEIAERRRAEQALQQSQQVLRELGRHTGEIIEEERKRIARELHDQLGQNLMALRIDILMMQRAAGSDHPVVVETVQSALNNIDSMIKNVRSIINNLRPAVLDLGLIATFEWEIKEFERRSGITCSLTTDRSEFMIDDARALALLRILQESLTNVARHANADHVDICLHGDRRYLYLQVADNGVGDFPNCRRKANAFGLVGIQERVSALGGNLSITTEKGKGLTLMASLPLPPE</sequence>
<feature type="compositionally biased region" description="Basic and acidic residues" evidence="5">
    <location>
        <begin position="16"/>
        <end position="28"/>
    </location>
</feature>
<dbReference type="EMBL" id="SLZQ01000020">
    <property type="protein sequence ID" value="TCS32753.1"/>
    <property type="molecule type" value="Genomic_DNA"/>
</dbReference>
<dbReference type="InterPro" id="IPR003594">
    <property type="entry name" value="HATPase_dom"/>
</dbReference>
<comment type="caution">
    <text evidence="7">The sequence shown here is derived from an EMBL/GenBank/DDBJ whole genome shotgun (WGS) entry which is preliminary data.</text>
</comment>
<dbReference type="Pfam" id="PF02518">
    <property type="entry name" value="HATPase_c"/>
    <property type="match status" value="1"/>
</dbReference>
<evidence type="ECO:0000259" key="6">
    <source>
        <dbReference type="PROSITE" id="PS50109"/>
    </source>
</evidence>
<feature type="compositionally biased region" description="Low complexity" evidence="5">
    <location>
        <begin position="38"/>
        <end position="47"/>
    </location>
</feature>
<dbReference type="PANTHER" id="PTHR24421">
    <property type="entry name" value="NITRATE/NITRITE SENSOR PROTEIN NARX-RELATED"/>
    <property type="match status" value="1"/>
</dbReference>
<feature type="domain" description="Histidine kinase" evidence="6">
    <location>
        <begin position="102"/>
        <end position="297"/>
    </location>
</feature>
<dbReference type="InterPro" id="IPR005467">
    <property type="entry name" value="His_kinase_dom"/>
</dbReference>
<keyword evidence="3" id="KW-0902">Two-component regulatory system</keyword>
<protein>
    <submittedName>
        <fullName evidence="7">Histidine kinase</fullName>
    </submittedName>
</protein>
<evidence type="ECO:0000313" key="7">
    <source>
        <dbReference type="EMBL" id="TCS32753.1"/>
    </source>
</evidence>
<dbReference type="Gene3D" id="3.30.565.10">
    <property type="entry name" value="Histidine kinase-like ATPase, C-terminal domain"/>
    <property type="match status" value="1"/>
</dbReference>
<dbReference type="RefSeq" id="WP_132260394.1">
    <property type="nucleotide sequence ID" value="NZ_SLZQ01000020.1"/>
</dbReference>
<proteinExistence type="predicted"/>
<organism evidence="7 8">
    <name type="scientific">Paucimonas lemoignei</name>
    <name type="common">Pseudomonas lemoignei</name>
    <dbReference type="NCBI Taxonomy" id="29443"/>
    <lineage>
        <taxon>Bacteria</taxon>
        <taxon>Pseudomonadati</taxon>
        <taxon>Pseudomonadota</taxon>
        <taxon>Betaproteobacteria</taxon>
        <taxon>Burkholderiales</taxon>
        <taxon>Burkholderiaceae</taxon>
        <taxon>Paucimonas</taxon>
    </lineage>
</organism>
<evidence type="ECO:0000256" key="2">
    <source>
        <dbReference type="ARBA" id="ARBA00022777"/>
    </source>
</evidence>
<dbReference type="InterPro" id="IPR050482">
    <property type="entry name" value="Sensor_HK_TwoCompSys"/>
</dbReference>
<dbReference type="InterPro" id="IPR036890">
    <property type="entry name" value="HATPase_C_sf"/>
</dbReference>
<keyword evidence="8" id="KW-1185">Reference proteome</keyword>
<dbReference type="GO" id="GO:0046983">
    <property type="term" value="F:protein dimerization activity"/>
    <property type="evidence" value="ECO:0007669"/>
    <property type="project" value="InterPro"/>
</dbReference>
<evidence type="ECO:0000313" key="8">
    <source>
        <dbReference type="Proteomes" id="UP000295382"/>
    </source>
</evidence>
<dbReference type="Pfam" id="PF07730">
    <property type="entry name" value="HisKA_3"/>
    <property type="match status" value="1"/>
</dbReference>
<dbReference type="OrthoDB" id="8752517at2"/>
<dbReference type="AlphaFoldDB" id="A0A4R3HNX8"/>
<evidence type="ECO:0000256" key="3">
    <source>
        <dbReference type="ARBA" id="ARBA00023012"/>
    </source>
</evidence>
<dbReference type="InterPro" id="IPR011712">
    <property type="entry name" value="Sig_transdc_His_kin_sub3_dim/P"/>
</dbReference>
<dbReference type="CDD" id="cd16917">
    <property type="entry name" value="HATPase_UhpB-NarQ-NarX-like"/>
    <property type="match status" value="1"/>
</dbReference>
<evidence type="ECO:0000256" key="1">
    <source>
        <dbReference type="ARBA" id="ARBA00022679"/>
    </source>
</evidence>
<reference evidence="7 8" key="1">
    <citation type="submission" date="2019-03" db="EMBL/GenBank/DDBJ databases">
        <title>Genomic Encyclopedia of Type Strains, Phase IV (KMG-IV): sequencing the most valuable type-strain genomes for metagenomic binning, comparative biology and taxonomic classification.</title>
        <authorList>
            <person name="Goeker M."/>
        </authorList>
    </citation>
    <scope>NUCLEOTIDE SEQUENCE [LARGE SCALE GENOMIC DNA]</scope>
    <source>
        <strain evidence="7 8">DSM 7445</strain>
    </source>
</reference>
<evidence type="ECO:0000256" key="4">
    <source>
        <dbReference type="SAM" id="Coils"/>
    </source>
</evidence>
<evidence type="ECO:0000256" key="5">
    <source>
        <dbReference type="SAM" id="MobiDB-lite"/>
    </source>
</evidence>
<feature type="coiled-coil region" evidence="4">
    <location>
        <begin position="57"/>
        <end position="91"/>
    </location>
</feature>
<keyword evidence="4" id="KW-0175">Coiled coil</keyword>
<keyword evidence="2 7" id="KW-0418">Kinase</keyword>
<dbReference type="GO" id="GO:0016020">
    <property type="term" value="C:membrane"/>
    <property type="evidence" value="ECO:0007669"/>
    <property type="project" value="InterPro"/>
</dbReference>
<dbReference type="GO" id="GO:0000155">
    <property type="term" value="F:phosphorelay sensor kinase activity"/>
    <property type="evidence" value="ECO:0007669"/>
    <property type="project" value="InterPro"/>
</dbReference>
<feature type="region of interest" description="Disordered" evidence="5">
    <location>
        <begin position="1"/>
        <end position="53"/>
    </location>
</feature>
<dbReference type="Proteomes" id="UP000295382">
    <property type="component" value="Unassembled WGS sequence"/>
</dbReference>
<dbReference type="SUPFAM" id="SSF55874">
    <property type="entry name" value="ATPase domain of HSP90 chaperone/DNA topoisomerase II/histidine kinase"/>
    <property type="match status" value="1"/>
</dbReference>